<evidence type="ECO:0000256" key="1">
    <source>
        <dbReference type="SAM" id="MobiDB-lite"/>
    </source>
</evidence>
<keyword evidence="2" id="KW-1133">Transmembrane helix</keyword>
<feature type="transmembrane region" description="Helical" evidence="2">
    <location>
        <begin position="6"/>
        <end position="27"/>
    </location>
</feature>
<dbReference type="InterPro" id="IPR025028">
    <property type="entry name" value="DUF3951"/>
</dbReference>
<proteinExistence type="predicted"/>
<gene>
    <name evidence="3" type="ORF">E0485_01070</name>
</gene>
<reference evidence="3 4" key="1">
    <citation type="submission" date="2019-03" db="EMBL/GenBank/DDBJ databases">
        <authorList>
            <person name="Kim M.K.M."/>
        </authorList>
    </citation>
    <scope>NUCLEOTIDE SEQUENCE [LARGE SCALE GENOMIC DNA]</scope>
    <source>
        <strain evidence="3 4">18JY21-1</strain>
    </source>
</reference>
<organism evidence="3 4">
    <name type="scientific">Paenibacillus albiflavus</name>
    <dbReference type="NCBI Taxonomy" id="2545760"/>
    <lineage>
        <taxon>Bacteria</taxon>
        <taxon>Bacillati</taxon>
        <taxon>Bacillota</taxon>
        <taxon>Bacilli</taxon>
        <taxon>Bacillales</taxon>
        <taxon>Paenibacillaceae</taxon>
        <taxon>Paenibacillus</taxon>
    </lineage>
</organism>
<dbReference type="EMBL" id="SKFG01000001">
    <property type="protein sequence ID" value="TCZ80909.1"/>
    <property type="molecule type" value="Genomic_DNA"/>
</dbReference>
<feature type="compositionally biased region" description="Basic residues" evidence="1">
    <location>
        <begin position="69"/>
        <end position="79"/>
    </location>
</feature>
<feature type="compositionally biased region" description="Acidic residues" evidence="1">
    <location>
        <begin position="56"/>
        <end position="65"/>
    </location>
</feature>
<comment type="caution">
    <text evidence="3">The sequence shown here is derived from an EMBL/GenBank/DDBJ whole genome shotgun (WGS) entry which is preliminary data.</text>
</comment>
<evidence type="ECO:0000313" key="4">
    <source>
        <dbReference type="Proteomes" id="UP000295418"/>
    </source>
</evidence>
<dbReference type="Proteomes" id="UP000295418">
    <property type="component" value="Unassembled WGS sequence"/>
</dbReference>
<evidence type="ECO:0000313" key="3">
    <source>
        <dbReference type="EMBL" id="TCZ80909.1"/>
    </source>
</evidence>
<dbReference type="AlphaFoldDB" id="A0A4R4ELL5"/>
<protein>
    <submittedName>
        <fullName evidence="3">DUF3951 domain-containing protein</fullName>
    </submittedName>
</protein>
<keyword evidence="4" id="KW-1185">Reference proteome</keyword>
<accession>A0A4R4ELL5</accession>
<dbReference type="RefSeq" id="WP_132415676.1">
    <property type="nucleotide sequence ID" value="NZ_SKFG01000001.1"/>
</dbReference>
<name>A0A4R4ELL5_9BACL</name>
<keyword evidence="2" id="KW-0812">Transmembrane</keyword>
<dbReference type="Pfam" id="PF13131">
    <property type="entry name" value="DUF3951"/>
    <property type="match status" value="1"/>
</dbReference>
<feature type="region of interest" description="Disordered" evidence="1">
    <location>
        <begin position="50"/>
        <end position="79"/>
    </location>
</feature>
<evidence type="ECO:0000256" key="2">
    <source>
        <dbReference type="SAM" id="Phobius"/>
    </source>
</evidence>
<sequence length="79" mass="9332">MDFGLYVMLSLVVPILVLLGIIIVKMIKGKQLPSSHYTPFDYITGQAPSEFHEEKEDKEDQDDEGEQYKKHKKFRYRIR</sequence>
<keyword evidence="2" id="KW-0472">Membrane</keyword>